<proteinExistence type="inferred from homology"/>
<feature type="binding site" evidence="5">
    <location>
        <position position="448"/>
    </location>
    <ligand>
        <name>substrate</name>
    </ligand>
</feature>
<feature type="domain" description="Glycosyl hydrolase family 13 catalytic" evidence="6">
    <location>
        <begin position="52"/>
        <end position="459"/>
    </location>
</feature>
<evidence type="ECO:0000313" key="8">
    <source>
        <dbReference type="Proteomes" id="UP000214746"/>
    </source>
</evidence>
<reference evidence="7" key="1">
    <citation type="submission" date="2018-06" db="EMBL/GenBank/DDBJ databases">
        <title>Paenibacillus xerothermodurans sp. nov. an extremely dry heat resistant spore forming bacterium isolated from the soil of Cape Canaveral, Florida.</title>
        <authorList>
            <person name="Seuylemezian A."/>
            <person name="Kaur N."/>
            <person name="Patil P."/>
            <person name="Patil P."/>
            <person name="Mayilraj S."/>
            <person name="Vaishampayan P."/>
        </authorList>
    </citation>
    <scope>NUCLEOTIDE SEQUENCE [LARGE SCALE GENOMIC DNA]</scope>
    <source>
        <strain evidence="7">ATCC 27380</strain>
    </source>
</reference>
<dbReference type="AlphaFoldDB" id="A0A2W1NBX2"/>
<comment type="caution">
    <text evidence="7">The sequence shown here is derived from an EMBL/GenBank/DDBJ whole genome shotgun (WGS) entry which is preliminary data.</text>
</comment>
<evidence type="ECO:0000256" key="3">
    <source>
        <dbReference type="ARBA" id="ARBA00022679"/>
    </source>
</evidence>
<dbReference type="InterPro" id="IPR006047">
    <property type="entry name" value="GH13_cat_dom"/>
</dbReference>
<dbReference type="InterPro" id="IPR017853">
    <property type="entry name" value="GH"/>
</dbReference>
<dbReference type="Proteomes" id="UP000214746">
    <property type="component" value="Unassembled WGS sequence"/>
</dbReference>
<name>A0A2W1NBX2_PAEXE</name>
<evidence type="ECO:0000259" key="6">
    <source>
        <dbReference type="SMART" id="SM00642"/>
    </source>
</evidence>
<dbReference type="Gene3D" id="3.90.400.10">
    <property type="entry name" value="Oligo-1,6-glucosidase, Domain 2"/>
    <property type="match status" value="1"/>
</dbReference>
<feature type="binding site" evidence="5">
    <location>
        <begin position="230"/>
        <end position="232"/>
    </location>
    <ligand>
        <name>substrate</name>
    </ligand>
</feature>
<feature type="binding site" evidence="5">
    <location>
        <position position="99"/>
    </location>
    <ligand>
        <name>substrate</name>
    </ligand>
</feature>
<evidence type="ECO:0000256" key="2">
    <source>
        <dbReference type="ARBA" id="ARBA00022676"/>
    </source>
</evidence>
<evidence type="ECO:0000256" key="1">
    <source>
        <dbReference type="ARBA" id="ARBA00008452"/>
    </source>
</evidence>
<organism evidence="7 8">
    <name type="scientific">Paenibacillus xerothermodurans</name>
    <dbReference type="NCBI Taxonomy" id="1977292"/>
    <lineage>
        <taxon>Bacteria</taxon>
        <taxon>Bacillati</taxon>
        <taxon>Bacillota</taxon>
        <taxon>Bacilli</taxon>
        <taxon>Bacillales</taxon>
        <taxon>Paenibacillaceae</taxon>
        <taxon>Paenibacillus</taxon>
    </lineage>
</organism>
<dbReference type="OrthoDB" id="9805159at2"/>
<dbReference type="InterPro" id="IPR045857">
    <property type="entry name" value="O16G_dom_2"/>
</dbReference>
<dbReference type="EC" id="2.4.1.7" evidence="4"/>
<dbReference type="PANTHER" id="PTHR38784:SF1">
    <property type="entry name" value="SUCROSE PHOSPHORYLASE"/>
    <property type="match status" value="1"/>
</dbReference>
<dbReference type="PIRSF" id="PIRSF003059">
    <property type="entry name" value="Sucrose_phosphorylase"/>
    <property type="match status" value="1"/>
</dbReference>
<dbReference type="Gene3D" id="3.20.20.80">
    <property type="entry name" value="Glycosidases"/>
    <property type="match status" value="1"/>
</dbReference>
<protein>
    <recommendedName>
        <fullName evidence="4">Sucrose phosphorylase</fullName>
        <ecNumber evidence="4">2.4.1.7</ecNumber>
    </recommendedName>
    <alternativeName>
        <fullName evidence="4">Sucrose glucosyltransferase</fullName>
    </alternativeName>
</protein>
<comment type="catalytic activity">
    <reaction evidence="4">
        <text>sucrose + phosphate = D-fructose + alpha-D-glucose 1-phosphate</text>
        <dbReference type="Rhea" id="RHEA:24048"/>
        <dbReference type="ChEBI" id="CHEBI:17992"/>
        <dbReference type="ChEBI" id="CHEBI:37721"/>
        <dbReference type="ChEBI" id="CHEBI:43474"/>
        <dbReference type="ChEBI" id="CHEBI:58601"/>
        <dbReference type="EC" id="2.4.1.7"/>
    </reaction>
</comment>
<dbReference type="GO" id="GO:0005975">
    <property type="term" value="P:carbohydrate metabolic process"/>
    <property type="evidence" value="ECO:0007669"/>
    <property type="project" value="InterPro"/>
</dbReference>
<dbReference type="InterPro" id="IPR016377">
    <property type="entry name" value="Sucrose_GGa_phosphorylase-rel"/>
</dbReference>
<dbReference type="Pfam" id="PF00128">
    <property type="entry name" value="Alpha-amylase"/>
    <property type="match status" value="1"/>
</dbReference>
<dbReference type="InterPro" id="IPR033746">
    <property type="entry name" value="GGa_phosphorylase"/>
</dbReference>
<dbReference type="CDD" id="cd11356">
    <property type="entry name" value="AmyAc_Sucrose_phosphorylase-like_1"/>
    <property type="match status" value="1"/>
</dbReference>
<keyword evidence="8" id="KW-1185">Reference proteome</keyword>
<keyword evidence="2 4" id="KW-0328">Glycosyltransferase</keyword>
<feature type="binding site" evidence="5">
    <location>
        <begin position="340"/>
        <end position="341"/>
    </location>
    <ligand>
        <name>substrate</name>
    </ligand>
</feature>
<dbReference type="PANTHER" id="PTHR38784">
    <property type="entry name" value="SUCROSE PHOSPHORYLASE"/>
    <property type="match status" value="1"/>
</dbReference>
<dbReference type="RefSeq" id="WP_089200006.1">
    <property type="nucleotide sequence ID" value="NZ_NHRJ02000004.1"/>
</dbReference>
<accession>A0A2W1NBX2</accession>
<evidence type="ECO:0000256" key="5">
    <source>
        <dbReference type="PIRSR" id="PIRSR003059-2"/>
    </source>
</evidence>
<dbReference type="EMBL" id="NHRJ02000004">
    <property type="protein sequence ID" value="PZE21150.1"/>
    <property type="molecule type" value="Genomic_DNA"/>
</dbReference>
<evidence type="ECO:0000313" key="7">
    <source>
        <dbReference type="EMBL" id="PZE21150.1"/>
    </source>
</evidence>
<gene>
    <name evidence="7" type="ORF">CBW46_010765</name>
</gene>
<feature type="binding site" evidence="5">
    <location>
        <position position="137"/>
    </location>
    <ligand>
        <name>substrate</name>
    </ligand>
</feature>
<evidence type="ECO:0000256" key="4">
    <source>
        <dbReference type="PIRNR" id="PIRNR003059"/>
    </source>
</evidence>
<dbReference type="GO" id="GO:0009018">
    <property type="term" value="F:sucrose phosphorylase activity"/>
    <property type="evidence" value="ECO:0007669"/>
    <property type="project" value="UniProtKB-EC"/>
</dbReference>
<keyword evidence="3 4" id="KW-0808">Transferase</keyword>
<comment type="similarity">
    <text evidence="1 4">Belongs to the glycosyl hydrolase 13 family. Sucrose phosphorylase subfamily.</text>
</comment>
<dbReference type="SUPFAM" id="SSF51445">
    <property type="entry name" value="(Trans)glycosidases"/>
    <property type="match status" value="1"/>
</dbReference>
<dbReference type="SMART" id="SM00642">
    <property type="entry name" value="Aamy"/>
    <property type="match status" value="1"/>
</dbReference>
<sequence>MNKQQLLDGLREKMALVYGAVKAEQAYTALVQLVERWESADWQPAGKLTEKNVYLITYADAVTSPGEAPLATLHRFLTQHVGQAITDVHLLPMFPYTSDDGFSVTNYRMINPEYGDWEDIKRFASDYRLMFDFVANHISKSSDWFQGYLNDEERYAHYFIPRDKQFDASHVVRPRTSPLFHEYESRYESKSAWTTFSEDQVDVNFAHIPLLCEMSDILLDYAHRGASSIRLDAIGFLWKKSGTTCMHLPETHAIISVWRDLLDYFKSGTQIITETNVPHKENISYFGDGTNEANQVYQFSLPPLVLYAFTAQQASQLSDWAKGIGRVSDTATYFNFLASHDGIGMRPTEGLLSEDQRQLLVAKVVANGGRVSYKANPDGTQTVYELNINYIDALVNSDERDNEALIIQKALAAHSILCSVVGVPAIYYHSLFGSSNDYAGLEQSGIPRRINREKLDASALAAELETTGRRRMLFDGILRLFRVRQETSAFSPYADQQVVEVHDNRVFAVRRTNGQTGSSVVALANVTNQPVQLETNIHGRELFSSERISGTIALQPYGYAWIEETRGESNN</sequence>